<keyword evidence="2" id="KW-1185">Reference proteome</keyword>
<dbReference type="Proteomes" id="UP000036270">
    <property type="component" value="Unassembled WGS sequence"/>
</dbReference>
<comment type="caution">
    <text evidence="1">The sequence shown here is derived from an EMBL/GenBank/DDBJ whole genome shotgun (WGS) entry which is preliminary data.</text>
</comment>
<protein>
    <submittedName>
        <fullName evidence="1">Membrane protein</fullName>
    </submittedName>
</protein>
<proteinExistence type="predicted"/>
<dbReference type="InterPro" id="IPR008861">
    <property type="entry name" value="GpX-like"/>
</dbReference>
<accession>A0A0J5S175</accession>
<gene>
    <name evidence="1" type="ORF">RO21_10890</name>
</gene>
<dbReference type="Pfam" id="PF05489">
    <property type="entry name" value="Phage_tail_X"/>
    <property type="match status" value="1"/>
</dbReference>
<evidence type="ECO:0000313" key="1">
    <source>
        <dbReference type="EMBL" id="KMK50617.1"/>
    </source>
</evidence>
<name>A0A0J5S175_9PAST</name>
<dbReference type="EMBL" id="JWIZ01000084">
    <property type="protein sequence ID" value="KMK50617.1"/>
    <property type="molecule type" value="Genomic_DNA"/>
</dbReference>
<dbReference type="AlphaFoldDB" id="A0A0J5S175"/>
<dbReference type="RefSeq" id="WP_047977809.1">
    <property type="nucleotide sequence ID" value="NZ_JWIZ01000084.1"/>
</dbReference>
<dbReference type="PATRIC" id="fig|67855.3.peg.2400"/>
<sequence length="74" mass="8289">MSESVIAHTIKQGERWDTLAYHYYGDVGELGRLIDANPHLALCEVLPQGETVFVPVIAVKKTDQADLPPWLQED</sequence>
<dbReference type="STRING" id="67855.RO21_10890"/>
<reference evidence="1 2" key="1">
    <citation type="submission" date="2014-12" db="EMBL/GenBank/DDBJ databases">
        <title>Reclassification of Actinobacillus muris as Muribacter muris.</title>
        <authorList>
            <person name="Christensen H."/>
            <person name="Nicklas W."/>
            <person name="Bisgaard M."/>
        </authorList>
    </citation>
    <scope>NUCLEOTIDE SEQUENCE [LARGE SCALE GENOMIC DNA]</scope>
    <source>
        <strain evidence="1 2">Ackerman80-443D</strain>
    </source>
</reference>
<evidence type="ECO:0000313" key="2">
    <source>
        <dbReference type="Proteomes" id="UP000036270"/>
    </source>
</evidence>
<organism evidence="1 2">
    <name type="scientific">Muribacter muris</name>
    <dbReference type="NCBI Taxonomy" id="67855"/>
    <lineage>
        <taxon>Bacteria</taxon>
        <taxon>Pseudomonadati</taxon>
        <taxon>Pseudomonadota</taxon>
        <taxon>Gammaproteobacteria</taxon>
        <taxon>Pasteurellales</taxon>
        <taxon>Pasteurellaceae</taxon>
        <taxon>Muribacter</taxon>
    </lineage>
</organism>